<proteinExistence type="inferred from homology"/>
<evidence type="ECO:0000256" key="1">
    <source>
        <dbReference type="RuleBase" id="RU363044"/>
    </source>
</evidence>
<accession>A0AA36BXL8</accession>
<feature type="domain" description="DNA helicase Pif1-like DEAD-box helicase" evidence="2">
    <location>
        <begin position="3"/>
        <end position="57"/>
    </location>
</feature>
<evidence type="ECO:0000313" key="4">
    <source>
        <dbReference type="Proteomes" id="UP001162480"/>
    </source>
</evidence>
<dbReference type="GO" id="GO:0006310">
    <property type="term" value="P:DNA recombination"/>
    <property type="evidence" value="ECO:0007669"/>
    <property type="project" value="UniProtKB-KW"/>
</dbReference>
<dbReference type="GO" id="GO:0043139">
    <property type="term" value="F:5'-3' DNA helicase activity"/>
    <property type="evidence" value="ECO:0007669"/>
    <property type="project" value="UniProtKB-EC"/>
</dbReference>
<keyword evidence="4" id="KW-1185">Reference proteome</keyword>
<comment type="similarity">
    <text evidence="1">Belongs to the helicase family.</text>
</comment>
<evidence type="ECO:0000313" key="3">
    <source>
        <dbReference type="EMBL" id="CAI9741597.1"/>
    </source>
</evidence>
<evidence type="ECO:0000259" key="2">
    <source>
        <dbReference type="Pfam" id="PF05970"/>
    </source>
</evidence>
<keyword evidence="1" id="KW-0233">DNA recombination</keyword>
<sequence length="162" mass="17852">MAAWTGIAATLLKIGKTIHSIFNLPVPLTENSVCNVTPDSEHATELSVSKNIRLSRIPRDQNYISSILNAAKFSEIEQGKILALKVKGMSNVKIDVKVRRSRKPVENFLKDLDGYNRVRAGRRPKAASETDERAIVSVMEKSHCYSVSKIKASAGVEASKDE</sequence>
<name>A0AA36BXL8_OCTVU</name>
<dbReference type="GO" id="GO:0000723">
    <property type="term" value="P:telomere maintenance"/>
    <property type="evidence" value="ECO:0007669"/>
    <property type="project" value="InterPro"/>
</dbReference>
<protein>
    <recommendedName>
        <fullName evidence="1">ATP-dependent DNA helicase</fullName>
        <ecNumber evidence="1">5.6.2.3</ecNumber>
    </recommendedName>
</protein>
<dbReference type="GO" id="GO:0005524">
    <property type="term" value="F:ATP binding"/>
    <property type="evidence" value="ECO:0007669"/>
    <property type="project" value="UniProtKB-KW"/>
</dbReference>
<dbReference type="EC" id="5.6.2.3" evidence="1"/>
<keyword evidence="1" id="KW-0378">Hydrolase</keyword>
<dbReference type="GO" id="GO:0016787">
    <property type="term" value="F:hydrolase activity"/>
    <property type="evidence" value="ECO:0007669"/>
    <property type="project" value="UniProtKB-KW"/>
</dbReference>
<keyword evidence="1" id="KW-0234">DNA repair</keyword>
<keyword evidence="1" id="KW-0227">DNA damage</keyword>
<gene>
    <name evidence="3" type="ORF">OCTVUL_1B011333</name>
</gene>
<keyword evidence="1" id="KW-0347">Helicase</keyword>
<dbReference type="Proteomes" id="UP001162480">
    <property type="component" value="Chromosome 27"/>
</dbReference>
<dbReference type="AlphaFoldDB" id="A0AA36BXL8"/>
<reference evidence="3" key="1">
    <citation type="submission" date="2023-08" db="EMBL/GenBank/DDBJ databases">
        <authorList>
            <person name="Alioto T."/>
            <person name="Alioto T."/>
            <person name="Gomez Garrido J."/>
        </authorList>
    </citation>
    <scope>NUCLEOTIDE SEQUENCE</scope>
</reference>
<dbReference type="Gene3D" id="1.10.10.60">
    <property type="entry name" value="Homeodomain-like"/>
    <property type="match status" value="1"/>
</dbReference>
<dbReference type="EMBL" id="OX597840">
    <property type="protein sequence ID" value="CAI9741597.1"/>
    <property type="molecule type" value="Genomic_DNA"/>
</dbReference>
<dbReference type="Pfam" id="PF05970">
    <property type="entry name" value="PIF1"/>
    <property type="match status" value="1"/>
</dbReference>
<comment type="catalytic activity">
    <reaction evidence="1">
        <text>ATP + H2O = ADP + phosphate + H(+)</text>
        <dbReference type="Rhea" id="RHEA:13065"/>
        <dbReference type="ChEBI" id="CHEBI:15377"/>
        <dbReference type="ChEBI" id="CHEBI:15378"/>
        <dbReference type="ChEBI" id="CHEBI:30616"/>
        <dbReference type="ChEBI" id="CHEBI:43474"/>
        <dbReference type="ChEBI" id="CHEBI:456216"/>
        <dbReference type="EC" id="5.6.2.3"/>
    </reaction>
</comment>
<dbReference type="InterPro" id="IPR010285">
    <property type="entry name" value="DNA_helicase_pif1-like_DEAD"/>
</dbReference>
<dbReference type="GO" id="GO:0006281">
    <property type="term" value="P:DNA repair"/>
    <property type="evidence" value="ECO:0007669"/>
    <property type="project" value="UniProtKB-KW"/>
</dbReference>
<keyword evidence="1" id="KW-0067">ATP-binding</keyword>
<comment type="cofactor">
    <cofactor evidence="1">
        <name>Mg(2+)</name>
        <dbReference type="ChEBI" id="CHEBI:18420"/>
    </cofactor>
</comment>
<organism evidence="3 4">
    <name type="scientific">Octopus vulgaris</name>
    <name type="common">Common octopus</name>
    <dbReference type="NCBI Taxonomy" id="6645"/>
    <lineage>
        <taxon>Eukaryota</taxon>
        <taxon>Metazoa</taxon>
        <taxon>Spiralia</taxon>
        <taxon>Lophotrochozoa</taxon>
        <taxon>Mollusca</taxon>
        <taxon>Cephalopoda</taxon>
        <taxon>Coleoidea</taxon>
        <taxon>Octopodiformes</taxon>
        <taxon>Octopoda</taxon>
        <taxon>Incirrata</taxon>
        <taxon>Octopodidae</taxon>
        <taxon>Octopus</taxon>
    </lineage>
</organism>
<keyword evidence="1" id="KW-0547">Nucleotide-binding</keyword>